<proteinExistence type="predicted"/>
<organism evidence="1 2">
    <name type="scientific">Solea senegalensis</name>
    <name type="common">Senegalese sole</name>
    <dbReference type="NCBI Taxonomy" id="28829"/>
    <lineage>
        <taxon>Eukaryota</taxon>
        <taxon>Metazoa</taxon>
        <taxon>Chordata</taxon>
        <taxon>Craniata</taxon>
        <taxon>Vertebrata</taxon>
        <taxon>Euteleostomi</taxon>
        <taxon>Actinopterygii</taxon>
        <taxon>Neopterygii</taxon>
        <taxon>Teleostei</taxon>
        <taxon>Neoteleostei</taxon>
        <taxon>Acanthomorphata</taxon>
        <taxon>Carangaria</taxon>
        <taxon>Pleuronectiformes</taxon>
        <taxon>Pleuronectoidei</taxon>
        <taxon>Soleidae</taxon>
        <taxon>Solea</taxon>
    </lineage>
</organism>
<sequence>MSRCKAGLTRLGLRAGRKLNKSQQMVKSLSAVDGVYRLRLQTPVMKEDASPGGVSASRKAMNVYRSDEFPPPSLFNHLSSRLQS</sequence>
<name>A0AAV6SKT4_SOLSE</name>
<dbReference type="Proteomes" id="UP000693946">
    <property type="component" value="Linkage Group LG12"/>
</dbReference>
<keyword evidence="2" id="KW-1185">Reference proteome</keyword>
<accession>A0AAV6SKT4</accession>
<dbReference type="AlphaFoldDB" id="A0AAV6SKT4"/>
<reference evidence="1 2" key="1">
    <citation type="journal article" date="2021" name="Sci. Rep.">
        <title>Chromosome anchoring in Senegalese sole (Solea senegalensis) reveals sex-associated markers and genome rearrangements in flatfish.</title>
        <authorList>
            <person name="Guerrero-Cozar I."/>
            <person name="Gomez-Garrido J."/>
            <person name="Berbel C."/>
            <person name="Martinez-Blanch J.F."/>
            <person name="Alioto T."/>
            <person name="Claros M.G."/>
            <person name="Gagnaire P.A."/>
            <person name="Manchado M."/>
        </authorList>
    </citation>
    <scope>NUCLEOTIDE SEQUENCE [LARGE SCALE GENOMIC DNA]</scope>
    <source>
        <strain evidence="1">Sse05_10M</strain>
    </source>
</reference>
<gene>
    <name evidence="1" type="ORF">JOB18_003890</name>
</gene>
<evidence type="ECO:0000313" key="2">
    <source>
        <dbReference type="Proteomes" id="UP000693946"/>
    </source>
</evidence>
<dbReference type="EMBL" id="JAGKHQ010000004">
    <property type="protein sequence ID" value="KAG7517283.1"/>
    <property type="molecule type" value="Genomic_DNA"/>
</dbReference>
<evidence type="ECO:0000313" key="1">
    <source>
        <dbReference type="EMBL" id="KAG7517283.1"/>
    </source>
</evidence>
<protein>
    <submittedName>
        <fullName evidence="1">Uncharacterized protein</fullName>
    </submittedName>
</protein>
<comment type="caution">
    <text evidence="1">The sequence shown here is derived from an EMBL/GenBank/DDBJ whole genome shotgun (WGS) entry which is preliminary data.</text>
</comment>